<dbReference type="GO" id="GO:0016787">
    <property type="term" value="F:hydrolase activity"/>
    <property type="evidence" value="ECO:0007669"/>
    <property type="project" value="UniProtKB-KW"/>
</dbReference>
<dbReference type="Pfam" id="PF01476">
    <property type="entry name" value="LysM"/>
    <property type="match status" value="1"/>
</dbReference>
<dbReference type="RefSeq" id="WP_079493361.1">
    <property type="nucleotide sequence ID" value="NZ_FUZT01000009.1"/>
</dbReference>
<evidence type="ECO:0000313" key="6">
    <source>
        <dbReference type="Proteomes" id="UP000190285"/>
    </source>
</evidence>
<dbReference type="Gene3D" id="3.10.350.10">
    <property type="entry name" value="LysM domain"/>
    <property type="match status" value="1"/>
</dbReference>
<dbReference type="Pfam" id="PF02872">
    <property type="entry name" value="5_nucleotid_C"/>
    <property type="match status" value="1"/>
</dbReference>
<accession>A0A1T5LYY5</accession>
<dbReference type="InterPro" id="IPR018392">
    <property type="entry name" value="LysM"/>
</dbReference>
<dbReference type="PANTHER" id="PTHR11575:SF24">
    <property type="entry name" value="5'-NUCLEOTIDASE"/>
    <property type="match status" value="1"/>
</dbReference>
<name>A0A1T5LYY5_9FIRM</name>
<keyword evidence="2" id="KW-0378">Hydrolase</keyword>
<dbReference type="Pfam" id="PF00149">
    <property type="entry name" value="Metallophos"/>
    <property type="match status" value="1"/>
</dbReference>
<keyword evidence="6" id="KW-1185">Reference proteome</keyword>
<dbReference type="SMART" id="SM00257">
    <property type="entry name" value="LysM"/>
    <property type="match status" value="1"/>
</dbReference>
<proteinExistence type="inferred from homology"/>
<gene>
    <name evidence="5" type="ORF">SAMN02194393_03544</name>
</gene>
<dbReference type="InterPro" id="IPR029052">
    <property type="entry name" value="Metallo-depent_PP-like"/>
</dbReference>
<dbReference type="Gene3D" id="3.60.21.10">
    <property type="match status" value="1"/>
</dbReference>
<evidence type="ECO:0000256" key="2">
    <source>
        <dbReference type="RuleBase" id="RU362119"/>
    </source>
</evidence>
<dbReference type="EMBL" id="FUZT01000009">
    <property type="protein sequence ID" value="SKC81093.1"/>
    <property type="molecule type" value="Genomic_DNA"/>
</dbReference>
<evidence type="ECO:0000259" key="4">
    <source>
        <dbReference type="PROSITE" id="PS51782"/>
    </source>
</evidence>
<dbReference type="CDD" id="cd00118">
    <property type="entry name" value="LysM"/>
    <property type="match status" value="1"/>
</dbReference>
<feature type="region of interest" description="Disordered" evidence="3">
    <location>
        <begin position="544"/>
        <end position="584"/>
    </location>
</feature>
<feature type="compositionally biased region" description="Basic and acidic residues" evidence="3">
    <location>
        <begin position="549"/>
        <end position="561"/>
    </location>
</feature>
<organism evidence="5 6">
    <name type="scientific">Maledivibacter halophilus</name>
    <dbReference type="NCBI Taxonomy" id="36842"/>
    <lineage>
        <taxon>Bacteria</taxon>
        <taxon>Bacillati</taxon>
        <taxon>Bacillota</taxon>
        <taxon>Clostridia</taxon>
        <taxon>Peptostreptococcales</taxon>
        <taxon>Caminicellaceae</taxon>
        <taxon>Maledivibacter</taxon>
    </lineage>
</organism>
<sequence length="632" mass="69803">MRKFMQVRKGKSLLSLLVVAMMLFTMSTSFVFAEEVNTVDIITFNDFHGSLAEDVSEGGKNIGMAKLVGYVKEIAEKNPNTIIVSGGDNYQGSAPSNLTYGAPVSEMMKAMGVVASAVGNHEFDWGVEYIEKWAKDGEFDFLAANIYDTETDEPVDWAKPYLIVEKGEIKVAFVGLAHPDTVTLTKAENVDGLEFRDPVTAAQTWVDYLEEGKAEEGTPDVIVALTHIDSSQDRETKEITGNAVDLANNVEGLDAIISAHSHETVVGNVNEVPIVQAYKNGRSLGKISIELNEDKTVKDITAAIDDVYKIKNDIAADEGASKIYDEYSKELGPILDESLGTAAGEFTHDRSKPNVSLLGKWVTDIMRKEANCQVAIQNGGGLRTSLLEGNITMGDLYEIIPFDNTLVTMELPGEDLKKAIDHGILNPKVTDGQFSGLKVEYNGNKEFGNRITSITLEDGTPLEMDKYYTVVVNDFMITGGDEYDFSNAKNIVNTYVPVRDLLVENIKEAESITPEPVDYLIEVSEAVEEATENEKVTTIEETIQTTETEETKASKIEKADNQVEQVENETQQATNEPQEQPNNLKTYTVQVNDMLWKIAEKFETTYQKIAELNKLKNPHLIYPGQELLIPAN</sequence>
<dbReference type="SUPFAM" id="SSF54106">
    <property type="entry name" value="LysM domain"/>
    <property type="match status" value="1"/>
</dbReference>
<dbReference type="GO" id="GO:0000166">
    <property type="term" value="F:nucleotide binding"/>
    <property type="evidence" value="ECO:0007669"/>
    <property type="project" value="UniProtKB-KW"/>
</dbReference>
<feature type="domain" description="LysM" evidence="4">
    <location>
        <begin position="585"/>
        <end position="629"/>
    </location>
</feature>
<dbReference type="PROSITE" id="PS51782">
    <property type="entry name" value="LYSM"/>
    <property type="match status" value="1"/>
</dbReference>
<evidence type="ECO:0000256" key="1">
    <source>
        <dbReference type="ARBA" id="ARBA00022729"/>
    </source>
</evidence>
<keyword evidence="2" id="KW-0547">Nucleotide-binding</keyword>
<feature type="signal peptide" evidence="2">
    <location>
        <begin position="1"/>
        <end position="33"/>
    </location>
</feature>
<dbReference type="InterPro" id="IPR006179">
    <property type="entry name" value="5_nucleotidase/apyrase"/>
</dbReference>
<dbReference type="SUPFAM" id="SSF55816">
    <property type="entry name" value="5'-nucleotidase (syn. UDP-sugar hydrolase), C-terminal domain"/>
    <property type="match status" value="1"/>
</dbReference>
<dbReference type="CDD" id="cd00845">
    <property type="entry name" value="MPP_UshA_N_like"/>
    <property type="match status" value="1"/>
</dbReference>
<dbReference type="OrthoDB" id="9800780at2"/>
<reference evidence="5 6" key="1">
    <citation type="submission" date="2017-02" db="EMBL/GenBank/DDBJ databases">
        <authorList>
            <person name="Peterson S.W."/>
        </authorList>
    </citation>
    <scope>NUCLEOTIDE SEQUENCE [LARGE SCALE GENOMIC DNA]</scope>
    <source>
        <strain evidence="5 6">M1</strain>
    </source>
</reference>
<protein>
    <submittedName>
        <fullName evidence="5">2',3'-cyclic-nucleotide 2'-phosphodiesterase / 3'-nucleotidase</fullName>
    </submittedName>
</protein>
<dbReference type="AlphaFoldDB" id="A0A1T5LYY5"/>
<dbReference type="Proteomes" id="UP000190285">
    <property type="component" value="Unassembled WGS sequence"/>
</dbReference>
<dbReference type="PRINTS" id="PR01607">
    <property type="entry name" value="APYRASEFAMLY"/>
</dbReference>
<evidence type="ECO:0000256" key="3">
    <source>
        <dbReference type="SAM" id="MobiDB-lite"/>
    </source>
</evidence>
<dbReference type="PANTHER" id="PTHR11575">
    <property type="entry name" value="5'-NUCLEOTIDASE-RELATED"/>
    <property type="match status" value="1"/>
</dbReference>
<keyword evidence="1 2" id="KW-0732">Signal</keyword>
<dbReference type="InterPro" id="IPR036779">
    <property type="entry name" value="LysM_dom_sf"/>
</dbReference>
<comment type="similarity">
    <text evidence="2">Belongs to the 5'-nucleotidase family.</text>
</comment>
<dbReference type="SUPFAM" id="SSF56300">
    <property type="entry name" value="Metallo-dependent phosphatases"/>
    <property type="match status" value="1"/>
</dbReference>
<feature type="chain" id="PRO_5011828570" evidence="2">
    <location>
        <begin position="34"/>
        <end position="632"/>
    </location>
</feature>
<dbReference type="GO" id="GO:0009166">
    <property type="term" value="P:nucleotide catabolic process"/>
    <property type="evidence" value="ECO:0007669"/>
    <property type="project" value="InterPro"/>
</dbReference>
<dbReference type="InterPro" id="IPR004843">
    <property type="entry name" value="Calcineurin-like_PHP"/>
</dbReference>
<dbReference type="InterPro" id="IPR036907">
    <property type="entry name" value="5'-Nucleotdase_C_sf"/>
</dbReference>
<feature type="compositionally biased region" description="Low complexity" evidence="3">
    <location>
        <begin position="562"/>
        <end position="576"/>
    </location>
</feature>
<evidence type="ECO:0000313" key="5">
    <source>
        <dbReference type="EMBL" id="SKC81093.1"/>
    </source>
</evidence>
<dbReference type="InterPro" id="IPR008334">
    <property type="entry name" value="5'-Nucleotdase_C"/>
</dbReference>
<dbReference type="STRING" id="36842.SAMN02194393_03544"/>
<dbReference type="Gene3D" id="3.90.780.10">
    <property type="entry name" value="5'-Nucleotidase, C-terminal domain"/>
    <property type="match status" value="1"/>
</dbReference>